<dbReference type="EMBL" id="MU839004">
    <property type="protein sequence ID" value="KAK1768936.1"/>
    <property type="molecule type" value="Genomic_DNA"/>
</dbReference>
<evidence type="ECO:0000313" key="3">
    <source>
        <dbReference type="EMBL" id="KAK1768936.1"/>
    </source>
</evidence>
<dbReference type="RefSeq" id="XP_060285149.1">
    <property type="nucleotide sequence ID" value="XM_060423958.1"/>
</dbReference>
<keyword evidence="1" id="KW-0863">Zinc-finger</keyword>
<keyword evidence="1" id="KW-0862">Zinc</keyword>
<dbReference type="AlphaFoldDB" id="A0AAJ0C759"/>
<gene>
    <name evidence="3" type="ORF">QBC33DRAFT_366875</name>
</gene>
<name>A0AAJ0C759_9PEZI</name>
<dbReference type="GeneID" id="85307145"/>
<dbReference type="PROSITE" id="PS50157">
    <property type="entry name" value="ZINC_FINGER_C2H2_2"/>
    <property type="match status" value="1"/>
</dbReference>
<dbReference type="PROSITE" id="PS00028">
    <property type="entry name" value="ZINC_FINGER_C2H2_1"/>
    <property type="match status" value="2"/>
</dbReference>
<protein>
    <recommendedName>
        <fullName evidence="2">C2H2-type domain-containing protein</fullName>
    </recommendedName>
</protein>
<evidence type="ECO:0000313" key="4">
    <source>
        <dbReference type="Proteomes" id="UP001244011"/>
    </source>
</evidence>
<dbReference type="Proteomes" id="UP001244011">
    <property type="component" value="Unassembled WGS sequence"/>
</dbReference>
<proteinExistence type="predicted"/>
<dbReference type="InterPro" id="IPR013087">
    <property type="entry name" value="Znf_C2H2_type"/>
</dbReference>
<dbReference type="Gene3D" id="3.30.160.60">
    <property type="entry name" value="Classic Zinc Finger"/>
    <property type="match status" value="1"/>
</dbReference>
<accession>A0AAJ0C759</accession>
<feature type="domain" description="C2H2-type" evidence="2">
    <location>
        <begin position="243"/>
        <end position="273"/>
    </location>
</feature>
<reference evidence="3" key="1">
    <citation type="submission" date="2023-06" db="EMBL/GenBank/DDBJ databases">
        <title>Genome-scale phylogeny and comparative genomics of the fungal order Sordariales.</title>
        <authorList>
            <consortium name="Lawrence Berkeley National Laboratory"/>
            <person name="Hensen N."/>
            <person name="Bonometti L."/>
            <person name="Westerberg I."/>
            <person name="Brannstrom I.O."/>
            <person name="Guillou S."/>
            <person name="Cros-Aarteil S."/>
            <person name="Calhoun S."/>
            <person name="Haridas S."/>
            <person name="Kuo A."/>
            <person name="Mondo S."/>
            <person name="Pangilinan J."/>
            <person name="Riley R."/>
            <person name="Labutti K."/>
            <person name="Andreopoulos B."/>
            <person name="Lipzen A."/>
            <person name="Chen C."/>
            <person name="Yanf M."/>
            <person name="Daum C."/>
            <person name="Ng V."/>
            <person name="Clum A."/>
            <person name="Steindorff A."/>
            <person name="Ohm R."/>
            <person name="Martin F."/>
            <person name="Silar P."/>
            <person name="Natvig D."/>
            <person name="Lalanne C."/>
            <person name="Gautier V."/>
            <person name="Ament-Velasquez S.L."/>
            <person name="Kruys A."/>
            <person name="Hutchinson M.I."/>
            <person name="Powell A.J."/>
            <person name="Barry K."/>
            <person name="Miller A.N."/>
            <person name="Grigoriev I.V."/>
            <person name="Debuchy R."/>
            <person name="Gladieux P."/>
            <person name="Thoren M.H."/>
            <person name="Johannesson H."/>
        </authorList>
    </citation>
    <scope>NUCLEOTIDE SEQUENCE</scope>
    <source>
        <strain evidence="3">8032-3</strain>
    </source>
</reference>
<organism evidence="3 4">
    <name type="scientific">Phialemonium atrogriseum</name>
    <dbReference type="NCBI Taxonomy" id="1093897"/>
    <lineage>
        <taxon>Eukaryota</taxon>
        <taxon>Fungi</taxon>
        <taxon>Dikarya</taxon>
        <taxon>Ascomycota</taxon>
        <taxon>Pezizomycotina</taxon>
        <taxon>Sordariomycetes</taxon>
        <taxon>Sordariomycetidae</taxon>
        <taxon>Cephalothecales</taxon>
        <taxon>Cephalothecaceae</taxon>
        <taxon>Phialemonium</taxon>
    </lineage>
</organism>
<comment type="caution">
    <text evidence="3">The sequence shown here is derived from an EMBL/GenBank/DDBJ whole genome shotgun (WGS) entry which is preliminary data.</text>
</comment>
<keyword evidence="4" id="KW-1185">Reference proteome</keyword>
<sequence length="359" mass="39459">MSLEMDYTGNLIDEELSLGASSYLLPMSFQGPSSPPYGPHAPFPEVLSADFSAQFLAHANFAHGDPITPENSPFLDPAPMPPDAWFDSYQYLLPGSLPCDDDLFQGNPDLASFSEHAGFPPFPSDMELLDLPLDFQLSLDETFSPDVSMDPPFFDAGKITGDPWPYLFTADDLPDLPEPPTFGWDCQTGGVSVSEQSQENASLGHAISPTLAQIPELSEDDAEDQQLLELGEVKTVNVAAWRFKCGIGKCSSKFHKIAHLRRHWAVMHSSPPETEEPPSNLPNQPHQCPCCEIAITRLSDFRAHLAAHAAADGTSRRKVAYHPDAAQALLDTRKRSRKIVRTSETYRSVFHFGPITVHG</sequence>
<dbReference type="GO" id="GO:0008270">
    <property type="term" value="F:zinc ion binding"/>
    <property type="evidence" value="ECO:0007669"/>
    <property type="project" value="UniProtKB-KW"/>
</dbReference>
<keyword evidence="1" id="KW-0479">Metal-binding</keyword>
<evidence type="ECO:0000256" key="1">
    <source>
        <dbReference type="PROSITE-ProRule" id="PRU00042"/>
    </source>
</evidence>
<evidence type="ECO:0000259" key="2">
    <source>
        <dbReference type="PROSITE" id="PS50157"/>
    </source>
</evidence>
<dbReference type="SMART" id="SM00355">
    <property type="entry name" value="ZnF_C2H2"/>
    <property type="match status" value="2"/>
</dbReference>